<feature type="domain" description="Prepilin type IV endopeptidase peptidase" evidence="11">
    <location>
        <begin position="111"/>
        <end position="219"/>
    </location>
</feature>
<dbReference type="Pfam" id="PF06750">
    <property type="entry name" value="A24_N_bact"/>
    <property type="match status" value="1"/>
</dbReference>
<name>A0A286DM35_9GAMM</name>
<keyword evidence="5 9" id="KW-0812">Transmembrane</keyword>
<dbReference type="EC" id="2.1.1.-" evidence="9"/>
<dbReference type="InterPro" id="IPR000045">
    <property type="entry name" value="Prepilin_IV_endopep_pep"/>
</dbReference>
<dbReference type="GO" id="GO:0005886">
    <property type="term" value="C:plasma membrane"/>
    <property type="evidence" value="ECO:0007669"/>
    <property type="project" value="UniProtKB-SubCell"/>
</dbReference>
<keyword evidence="9 13" id="KW-0808">Transferase</keyword>
<sequence>MEVAYWLIGGLMALAIGSFLNVVISRLPLQLQQDEVAATLFYPASHCPQCKTPLRWRDNIPVLSWLWLRGQCRYCGCVVSMRYPLVEILTSLSALSLTCYLPFDKHLVPALLFIWSLLVLAWIDIEHFLLPDVITLPLLWAGLLFKTMGWLAGPLNEAVIGAVAGYLSLWLLAKIHQRLRGFEALGMGDAKLLAAMGAWLGWPLLPSVLLFASSGAILCVLISRMAWQREVNHVIAFGPWIALSAISLFIHSIIF</sequence>
<dbReference type="GO" id="GO:0006465">
    <property type="term" value="P:signal peptide processing"/>
    <property type="evidence" value="ECO:0007669"/>
    <property type="project" value="TreeGrafter"/>
</dbReference>
<dbReference type="InterPro" id="IPR010627">
    <property type="entry name" value="Prepilin_pept_A24_N"/>
</dbReference>
<feature type="transmembrane region" description="Helical" evidence="10">
    <location>
        <begin position="208"/>
        <end position="227"/>
    </location>
</feature>
<dbReference type="PRINTS" id="PR00864">
    <property type="entry name" value="PREPILNPTASE"/>
</dbReference>
<evidence type="ECO:0000256" key="6">
    <source>
        <dbReference type="ARBA" id="ARBA00022989"/>
    </source>
</evidence>
<evidence type="ECO:0000256" key="10">
    <source>
        <dbReference type="SAM" id="Phobius"/>
    </source>
</evidence>
<keyword evidence="9" id="KW-0378">Hydrolase</keyword>
<organism evidence="13 14">
    <name type="scientific">Candidatus Pantoea floridensis</name>
    <dbReference type="NCBI Taxonomy" id="1938870"/>
    <lineage>
        <taxon>Bacteria</taxon>
        <taxon>Pseudomonadati</taxon>
        <taxon>Pseudomonadota</taxon>
        <taxon>Gammaproteobacteria</taxon>
        <taxon>Enterobacterales</taxon>
        <taxon>Erwiniaceae</taxon>
        <taxon>Pantoea</taxon>
    </lineage>
</organism>
<dbReference type="Proteomes" id="UP000219271">
    <property type="component" value="Unassembled WGS sequence"/>
</dbReference>
<keyword evidence="9" id="KW-0645">Protease</keyword>
<evidence type="ECO:0000256" key="1">
    <source>
        <dbReference type="ARBA" id="ARBA00004429"/>
    </source>
</evidence>
<evidence type="ECO:0000256" key="4">
    <source>
        <dbReference type="ARBA" id="ARBA00022519"/>
    </source>
</evidence>
<dbReference type="EMBL" id="OCMY01000002">
    <property type="protein sequence ID" value="SOD59690.1"/>
    <property type="molecule type" value="Genomic_DNA"/>
</dbReference>
<dbReference type="InterPro" id="IPR014032">
    <property type="entry name" value="Peptidase_A24A_bac"/>
</dbReference>
<feature type="transmembrane region" description="Helical" evidence="10">
    <location>
        <begin position="234"/>
        <end position="254"/>
    </location>
</feature>
<dbReference type="GO" id="GO:0032259">
    <property type="term" value="P:methylation"/>
    <property type="evidence" value="ECO:0007669"/>
    <property type="project" value="UniProtKB-KW"/>
</dbReference>
<evidence type="ECO:0000256" key="3">
    <source>
        <dbReference type="ARBA" id="ARBA00022475"/>
    </source>
</evidence>
<dbReference type="PANTHER" id="PTHR30487">
    <property type="entry name" value="TYPE 4 PREPILIN-LIKE PROTEINS LEADER PEPTIDE-PROCESSING ENZYME"/>
    <property type="match status" value="1"/>
</dbReference>
<evidence type="ECO:0000256" key="7">
    <source>
        <dbReference type="ARBA" id="ARBA00023136"/>
    </source>
</evidence>
<dbReference type="PANTHER" id="PTHR30487:SF0">
    <property type="entry name" value="PREPILIN LEADER PEPTIDASE_N-METHYLTRANSFERASE-RELATED"/>
    <property type="match status" value="1"/>
</dbReference>
<keyword evidence="9 13" id="KW-0489">Methyltransferase</keyword>
<keyword evidence="6 10" id="KW-1133">Transmembrane helix</keyword>
<evidence type="ECO:0000256" key="9">
    <source>
        <dbReference type="RuleBase" id="RU003794"/>
    </source>
</evidence>
<feature type="transmembrane region" description="Helical" evidence="10">
    <location>
        <begin position="150"/>
        <end position="172"/>
    </location>
</feature>
<dbReference type="Gene3D" id="1.20.120.1220">
    <property type="match status" value="1"/>
</dbReference>
<dbReference type="InterPro" id="IPR050882">
    <property type="entry name" value="Prepilin_peptidase/N-MTase"/>
</dbReference>
<proteinExistence type="inferred from homology"/>
<dbReference type="GO" id="GO:0008168">
    <property type="term" value="F:methyltransferase activity"/>
    <property type="evidence" value="ECO:0007669"/>
    <property type="project" value="UniProtKB-KW"/>
</dbReference>
<feature type="transmembrane region" description="Helical" evidence="10">
    <location>
        <begin position="6"/>
        <end position="24"/>
    </location>
</feature>
<evidence type="ECO:0000313" key="14">
    <source>
        <dbReference type="Proteomes" id="UP000219271"/>
    </source>
</evidence>
<gene>
    <name evidence="13" type="ORF">SAMN06273570_4384</name>
</gene>
<comment type="function">
    <text evidence="9">Plays an essential role in type IV pili and type II pseudopili formation by proteolytically removing the leader sequence from substrate proteins and subsequently monomethylating the alpha-amino group of the newly exposed N-terminal phenylalanine.</text>
</comment>
<dbReference type="EC" id="3.4.23.43" evidence="9"/>
<evidence type="ECO:0000256" key="2">
    <source>
        <dbReference type="ARBA" id="ARBA00005801"/>
    </source>
</evidence>
<comment type="subcellular location">
    <subcellularLocation>
        <location evidence="1">Cell inner membrane</location>
        <topology evidence="1">Multi-pass membrane protein</topology>
    </subcellularLocation>
    <subcellularLocation>
        <location evidence="9">Cell membrane</location>
        <topology evidence="9">Multi-pass membrane protein</topology>
    </subcellularLocation>
</comment>
<evidence type="ECO:0000259" key="12">
    <source>
        <dbReference type="Pfam" id="PF06750"/>
    </source>
</evidence>
<feature type="transmembrane region" description="Helical" evidence="10">
    <location>
        <begin position="110"/>
        <end position="130"/>
    </location>
</feature>
<evidence type="ECO:0000259" key="11">
    <source>
        <dbReference type="Pfam" id="PF01478"/>
    </source>
</evidence>
<evidence type="ECO:0000256" key="5">
    <source>
        <dbReference type="ARBA" id="ARBA00022692"/>
    </source>
</evidence>
<dbReference type="Pfam" id="PF01478">
    <property type="entry name" value="Peptidase_A24"/>
    <property type="match status" value="1"/>
</dbReference>
<keyword evidence="7 10" id="KW-0472">Membrane</keyword>
<feature type="domain" description="Prepilin peptidase A24 N-terminal" evidence="12">
    <location>
        <begin position="12"/>
        <end position="97"/>
    </location>
</feature>
<dbReference type="GO" id="GO:0004190">
    <property type="term" value="F:aspartic-type endopeptidase activity"/>
    <property type="evidence" value="ECO:0007669"/>
    <property type="project" value="UniProtKB-EC"/>
</dbReference>
<protein>
    <recommendedName>
        <fullName evidence="9">Prepilin leader peptidase/N-methyltransferase</fullName>
        <ecNumber evidence="9">2.1.1.-</ecNumber>
        <ecNumber evidence="9">3.4.23.43</ecNumber>
    </recommendedName>
</protein>
<dbReference type="OrthoDB" id="9789291at2"/>
<evidence type="ECO:0000313" key="13">
    <source>
        <dbReference type="EMBL" id="SOD59690.1"/>
    </source>
</evidence>
<evidence type="ECO:0000256" key="8">
    <source>
        <dbReference type="RuleBase" id="RU003793"/>
    </source>
</evidence>
<keyword evidence="14" id="KW-1185">Reference proteome</keyword>
<comment type="catalytic activity">
    <reaction evidence="9">
        <text>Typically cleaves a -Gly-|-Phe- bond to release an N-terminal, basic peptide of 5-8 residues from type IV prepilin, and then N-methylates the new N-terminal amino group, the methyl donor being S-adenosyl-L-methionine.</text>
        <dbReference type="EC" id="3.4.23.43"/>
    </reaction>
</comment>
<dbReference type="AlphaFoldDB" id="A0A286DM35"/>
<keyword evidence="4" id="KW-0997">Cell inner membrane</keyword>
<keyword evidence="3" id="KW-1003">Cell membrane</keyword>
<reference evidence="14" key="1">
    <citation type="submission" date="2017-09" db="EMBL/GenBank/DDBJ databases">
        <authorList>
            <person name="Varghese N."/>
            <person name="Submissions S."/>
        </authorList>
    </citation>
    <scope>NUCLEOTIDE SEQUENCE [LARGE SCALE GENOMIC DNA]</scope>
    <source>
        <strain evidence="14">JKS000234</strain>
    </source>
</reference>
<comment type="similarity">
    <text evidence="2 8">Belongs to the peptidase A24 family.</text>
</comment>
<keyword evidence="9" id="KW-0511">Multifunctional enzyme</keyword>
<accession>A0A286DM35</accession>